<dbReference type="EMBL" id="ADBJ01000017">
    <property type="protein sequence ID" value="EFA82998.1"/>
    <property type="molecule type" value="Genomic_DNA"/>
</dbReference>
<dbReference type="Pfam" id="PF00612">
    <property type="entry name" value="IQ"/>
    <property type="match status" value="2"/>
</dbReference>
<feature type="compositionally biased region" description="Low complexity" evidence="3">
    <location>
        <begin position="677"/>
        <end position="732"/>
    </location>
</feature>
<dbReference type="SUPFAM" id="SSF52540">
    <property type="entry name" value="P-loop containing nucleoside triphosphate hydrolases"/>
    <property type="match status" value="1"/>
</dbReference>
<dbReference type="InterPro" id="IPR054484">
    <property type="entry name" value="ComC_SSD"/>
</dbReference>
<dbReference type="PROSITE" id="PS50096">
    <property type="entry name" value="IQ"/>
    <property type="match status" value="2"/>
</dbReference>
<dbReference type="RefSeq" id="XP_020435115.1">
    <property type="nucleotide sequence ID" value="XM_020574701.1"/>
</dbReference>
<feature type="compositionally biased region" description="Polar residues" evidence="3">
    <location>
        <begin position="595"/>
        <end position="609"/>
    </location>
</feature>
<keyword evidence="4" id="KW-1133">Transmembrane helix</keyword>
<organism evidence="6 7">
    <name type="scientific">Heterostelium pallidum (strain ATCC 26659 / Pp 5 / PN500)</name>
    <name type="common">Cellular slime mold</name>
    <name type="synonym">Polysphondylium pallidum</name>
    <dbReference type="NCBI Taxonomy" id="670386"/>
    <lineage>
        <taxon>Eukaryota</taxon>
        <taxon>Amoebozoa</taxon>
        <taxon>Evosea</taxon>
        <taxon>Eumycetozoa</taxon>
        <taxon>Dictyostelia</taxon>
        <taxon>Acytosteliales</taxon>
        <taxon>Acytosteliaceae</taxon>
        <taxon>Heterostelium</taxon>
    </lineage>
</organism>
<proteinExistence type="predicted"/>
<evidence type="ECO:0000313" key="7">
    <source>
        <dbReference type="Proteomes" id="UP000001396"/>
    </source>
</evidence>
<feature type="domain" description="EGF-like" evidence="5">
    <location>
        <begin position="1371"/>
        <end position="1408"/>
    </location>
</feature>
<keyword evidence="4" id="KW-0812">Transmembrane</keyword>
<dbReference type="InterPro" id="IPR053331">
    <property type="entry name" value="EGF-like_comC"/>
</dbReference>
<dbReference type="PROSITE" id="PS50026">
    <property type="entry name" value="EGF_3"/>
    <property type="match status" value="1"/>
</dbReference>
<dbReference type="SMART" id="SM00015">
    <property type="entry name" value="IQ"/>
    <property type="match status" value="2"/>
</dbReference>
<dbReference type="Gene3D" id="1.20.5.190">
    <property type="match status" value="1"/>
</dbReference>
<evidence type="ECO:0000259" key="5">
    <source>
        <dbReference type="PROSITE" id="PS50026"/>
    </source>
</evidence>
<sequence>MDRILLPSQTPSKSVKFSNVTNVRLIENNKENQVDGCNTDPKESMKNYVQKALNIAIPLKENNANRLNQQANLNGVAGSKASCEIFTGEVTKEELNVVKKLGKRRNTLFIRDSNSSAVVQAERDSQIRDTAASIITGAVKARAARNRFIKMKSAAVLIQSVYRSHRQRSEFLTKRSAAIKIQSLVRMRIQRKSYLSQLQQIKLEKVRLEQERIEKERLEQERLEQERIEKERLEQERLEQERIENERLEQERIAAEKLEQERIAAEKLAEEERIATEKHEQERLAAEKLEQERIAAEKLEQERIAAEKLAEEERIAAEMLEQERIAAEKMEQERIAAEKLAEEERIAAEKLEQERIAAEKLEEERIAAEKLAEERIAAEKMEQERIAAEKLEQERIAAEKLEQERIAAEKLEQERIAAEKLEQERIAAEKLEQERIAAEHARLEQERIVAEEQRLEREREEMEILAAEERVEQERIAAEKLEQERIAAEELAEKERKEREREEMEILAAEQEKERVLEQEQLAQEREEQERIAAIDQEQQEKIDQLEKLNDNELVIEQLESEPVIVASPAAKPDLRSRINLLKNKVASGAASGKPTISSRLMTPTASSELKQKRTIADALSSSTSSSSMQSSTSTKVVNEPSKISKPTLSSTASSKTLEERRKALAEMREKRIGGATSTTTSTVSSIKPTASSSTSIPTRTPSTLTSSTASSLLKRPISSVSSTTESKSTTSGLKAPRQSAIPRPSIVIGISQDEISSVFWVVQQYRIDYNISELACNTNQRGVSLTCDSGGSIFEITFYDAGVKVDHGQPNATINTLIFPKLKSFYMNQQVISLYDPTLNLLDFIKPSGFPLLQYISHRDHNATAIPQHIFQIQFLQQIYLYSRSLTVLPSYVLHPSNGLGSLNLPDSPIVQLDYIPNQNSPIYYLNIGLGMNDTFVTFNSSIIRQSKTFTLTFQVFSKISLTDIAPTIILSGKGSDFGMIDTGGPLNLLPHDLSIYNLTTYTNSNITQFPNFTIKGTVSGQISYLTLSDNKLSGAVPNEYFHSIFKSVNVGDNIGINFLPNDACGIRTVWADDTSLTDLPDCFKCYWGSSGIYEASDFRGTPIYNSFNPSTYKCPITYTKHYLSYDAATITIVGNNLGWAYQNDFDPRLKVLEYNKKFLYNIDLSNRSPHIVLSNSSNVAIDITWEIESIIILDLSISQYPGGLEISTELNLTLGFNQYLNFMIDGVECYPMLPSFMAPPTGVPGVVHYSITCPNPAKGGLKNVSITDPYSTVYTTYNLVLEWPVVTAASPLAVGGGVITLSGTFSGQENTSISIDGRFCNKTMDSTHFVTCFIQGPLLVGYQLLNVSDSGFYFVSKSIVVVLGDPEDNFEYCKKTYANCTGHGECNQDGKCVCFPGSGWFGIKCDQQLAPGPTVNINNTSPSASIDYKGFKFEFSIVSIQEIDELSNVVKEIPMTSNWTIDKITNVDGLSSVYYTFDKNNLAIPYPSLSVQSVLYITNTTTSTDIGFGGETISLAPNSVKISVNVTGWSYQSSLSTLRVVYRSPLSLEQCTNLPISAIHDKDNMTIQYIRVLSSDVEFFGRFTNIAVSDGRPTYSSVVLLNETIEPNTDKSYVLIGINVPKCMECLVDPDFSALVNVDYKEKTCGKKDSNTWKIITGVVVGGVVLIASTVAAAVFYIKKRKFKKDSKKMQAKLKRHSSVNNN</sequence>
<feature type="compositionally biased region" description="Basic and acidic residues" evidence="3">
    <location>
        <begin position="657"/>
        <end position="673"/>
    </location>
</feature>
<keyword evidence="4" id="KW-0472">Membrane</keyword>
<comment type="caution">
    <text evidence="6">The sequence shown here is derived from an EMBL/GenBank/DDBJ whole genome shotgun (WGS) entry which is preliminary data.</text>
</comment>
<keyword evidence="1" id="KW-0245">EGF-like domain</keyword>
<dbReference type="SUPFAM" id="SSF52058">
    <property type="entry name" value="L domain-like"/>
    <property type="match status" value="1"/>
</dbReference>
<evidence type="ECO:0000256" key="3">
    <source>
        <dbReference type="SAM" id="MobiDB-lite"/>
    </source>
</evidence>
<reference evidence="6 7" key="1">
    <citation type="journal article" date="2011" name="Genome Res.">
        <title>Phylogeny-wide analysis of social amoeba genomes highlights ancient origins for complex intercellular communication.</title>
        <authorList>
            <person name="Heidel A.J."/>
            <person name="Lawal H.M."/>
            <person name="Felder M."/>
            <person name="Schilde C."/>
            <person name="Helps N.R."/>
            <person name="Tunggal B."/>
            <person name="Rivero F."/>
            <person name="John U."/>
            <person name="Schleicher M."/>
            <person name="Eichinger L."/>
            <person name="Platzer M."/>
            <person name="Noegel A.A."/>
            <person name="Schaap P."/>
            <person name="Gloeckner G."/>
        </authorList>
    </citation>
    <scope>NUCLEOTIDE SEQUENCE [LARGE SCALE GENOMIC DNA]</scope>
    <source>
        <strain evidence="7">ATCC 26659 / Pp 5 / PN500</strain>
    </source>
</reference>
<dbReference type="Proteomes" id="UP000001396">
    <property type="component" value="Unassembled WGS sequence"/>
</dbReference>
<evidence type="ECO:0000313" key="6">
    <source>
        <dbReference type="EMBL" id="EFA82998.1"/>
    </source>
</evidence>
<keyword evidence="2" id="KW-0175">Coiled coil</keyword>
<dbReference type="InterPro" id="IPR027417">
    <property type="entry name" value="P-loop_NTPase"/>
</dbReference>
<protein>
    <recommendedName>
        <fullName evidence="5">EGF-like domain-containing protein</fullName>
    </recommendedName>
</protein>
<name>D3B6M8_HETP5</name>
<dbReference type="InterPro" id="IPR000742">
    <property type="entry name" value="EGF"/>
</dbReference>
<gene>
    <name evidence="6" type="ORF">PPL_03778</name>
</gene>
<feature type="coiled-coil region" evidence="2">
    <location>
        <begin position="191"/>
        <end position="552"/>
    </location>
</feature>
<evidence type="ECO:0000256" key="1">
    <source>
        <dbReference type="PROSITE-ProRule" id="PRU00076"/>
    </source>
</evidence>
<accession>D3B6M8</accession>
<dbReference type="PANTHER" id="PTHR24032:SF16">
    <property type="entry name" value="EGF-LIKE DOMAIN-CONTAINING PROTEIN"/>
    <property type="match status" value="1"/>
</dbReference>
<keyword evidence="7" id="KW-1185">Reference proteome</keyword>
<feature type="transmembrane region" description="Helical" evidence="4">
    <location>
        <begin position="1657"/>
        <end position="1680"/>
    </location>
</feature>
<feature type="region of interest" description="Disordered" evidence="3">
    <location>
        <begin position="587"/>
        <end position="738"/>
    </location>
</feature>
<dbReference type="GeneID" id="31359265"/>
<dbReference type="InParanoid" id="D3B6M8"/>
<dbReference type="Pfam" id="PF22933">
    <property type="entry name" value="ComC_SSD"/>
    <property type="match status" value="1"/>
</dbReference>
<dbReference type="PANTHER" id="PTHR24032">
    <property type="entry name" value="EGF-LIKE DOMAIN-CONTAINING PROTEIN-RELATED-RELATED"/>
    <property type="match status" value="1"/>
</dbReference>
<evidence type="ECO:0000256" key="4">
    <source>
        <dbReference type="SAM" id="Phobius"/>
    </source>
</evidence>
<dbReference type="InterPro" id="IPR000048">
    <property type="entry name" value="IQ_motif_EF-hand-BS"/>
</dbReference>
<comment type="caution">
    <text evidence="1">Lacks conserved residue(s) required for the propagation of feature annotation.</text>
</comment>
<evidence type="ECO:0000256" key="2">
    <source>
        <dbReference type="SAM" id="Coils"/>
    </source>
</evidence>
<feature type="compositionally biased region" description="Low complexity" evidence="3">
    <location>
        <begin position="621"/>
        <end position="635"/>
    </location>
</feature>
<feature type="compositionally biased region" description="Polar residues" evidence="3">
    <location>
        <begin position="645"/>
        <end position="656"/>
    </location>
</feature>